<protein>
    <recommendedName>
        <fullName evidence="4">FAT domain-containing protein</fullName>
    </recommendedName>
</protein>
<evidence type="ECO:0000256" key="1">
    <source>
        <dbReference type="SAM" id="MobiDB-lite"/>
    </source>
</evidence>
<feature type="region of interest" description="Disordered" evidence="1">
    <location>
        <begin position="362"/>
        <end position="391"/>
    </location>
</feature>
<dbReference type="Proteomes" id="UP001189429">
    <property type="component" value="Unassembled WGS sequence"/>
</dbReference>
<reference evidence="2" key="1">
    <citation type="submission" date="2023-10" db="EMBL/GenBank/DDBJ databases">
        <authorList>
            <person name="Chen Y."/>
            <person name="Shah S."/>
            <person name="Dougan E. K."/>
            <person name="Thang M."/>
            <person name="Chan C."/>
        </authorList>
    </citation>
    <scope>NUCLEOTIDE SEQUENCE [LARGE SCALE GENOMIC DNA]</scope>
</reference>
<dbReference type="EMBL" id="CAUYUJ010015604">
    <property type="protein sequence ID" value="CAK0856110.1"/>
    <property type="molecule type" value="Genomic_DNA"/>
</dbReference>
<evidence type="ECO:0008006" key="4">
    <source>
        <dbReference type="Google" id="ProtNLM"/>
    </source>
</evidence>
<feature type="compositionally biased region" description="Low complexity" evidence="1">
    <location>
        <begin position="378"/>
        <end position="391"/>
    </location>
</feature>
<name>A0ABN9UAH8_9DINO</name>
<gene>
    <name evidence="2" type="ORF">PCOR1329_LOCUS46572</name>
</gene>
<comment type="caution">
    <text evidence="2">The sequence shown here is derived from an EMBL/GenBank/DDBJ whole genome shotgun (WGS) entry which is preliminary data.</text>
</comment>
<evidence type="ECO:0000313" key="3">
    <source>
        <dbReference type="Proteomes" id="UP001189429"/>
    </source>
</evidence>
<proteinExistence type="predicted"/>
<feature type="non-terminal residue" evidence="2">
    <location>
        <position position="1"/>
    </location>
</feature>
<organism evidence="2 3">
    <name type="scientific">Prorocentrum cordatum</name>
    <dbReference type="NCBI Taxonomy" id="2364126"/>
    <lineage>
        <taxon>Eukaryota</taxon>
        <taxon>Sar</taxon>
        <taxon>Alveolata</taxon>
        <taxon>Dinophyceae</taxon>
        <taxon>Prorocentrales</taxon>
        <taxon>Prorocentraceae</taxon>
        <taxon>Prorocentrum</taxon>
    </lineage>
</organism>
<evidence type="ECO:0000313" key="2">
    <source>
        <dbReference type="EMBL" id="CAK0856110.1"/>
    </source>
</evidence>
<keyword evidence="3" id="KW-1185">Reference proteome</keyword>
<sequence>GEKDLSAHLEWLMAVDEANMGGSSQYSATMSRWAVDTMRAVESQAWWAVAAISHAVCSPWRELRAFLQRHDRLVQEKGIGALAALAWGEAQTMYDNALLMTEMMYWEDLLDQTHDDLLYEVAAACRELSMINAVNFKMRILDRLSTYPVKLLLLAKGQPADVNENRAAIAREILDDSTTEMNVVKLKAIARRELEECAVMGQLDPDMWMWLRNICSLWQGDTERMESFNKVVKEEVVRAPHISQALIAARAVNKTFVHQVCSKAMAAAGQSKKKSRVKWSMVQDSFMYLVERASNNYNGGLEIMADALRYDVSYIKDQMPRFLFRAQMAIQPSRALQLQRRCQPFSQVMVEAAMAGDDRAVVDAPAGHPDVGEGAPGGAPEVAPADPDLED</sequence>
<accession>A0ABN9UAH8</accession>